<evidence type="ECO:0008006" key="11">
    <source>
        <dbReference type="Google" id="ProtNLM"/>
    </source>
</evidence>
<feature type="compositionally biased region" description="Basic and acidic residues" evidence="8">
    <location>
        <begin position="363"/>
        <end position="383"/>
    </location>
</feature>
<dbReference type="PANTHER" id="PTHR11028">
    <property type="entry name" value="VACUOLAR ATP SYNTHASE SUBUNIT AC39"/>
    <property type="match status" value="1"/>
</dbReference>
<dbReference type="FunFam" id="1.20.1690.10:FF:000001">
    <property type="entry name" value="V-type proton ATPase subunit"/>
    <property type="match status" value="1"/>
</dbReference>
<keyword evidence="4" id="KW-0375">Hydrogen ion transport</keyword>
<dbReference type="GO" id="GO:0033179">
    <property type="term" value="C:proton-transporting V-type ATPase, V0 domain"/>
    <property type="evidence" value="ECO:0007669"/>
    <property type="project" value="InterPro"/>
</dbReference>
<evidence type="ECO:0000256" key="4">
    <source>
        <dbReference type="ARBA" id="ARBA00022781"/>
    </source>
</evidence>
<evidence type="ECO:0000256" key="6">
    <source>
        <dbReference type="ARBA" id="ARBA00046957"/>
    </source>
</evidence>
<evidence type="ECO:0000256" key="7">
    <source>
        <dbReference type="ARBA" id="ARBA00056400"/>
    </source>
</evidence>
<dbReference type="FunFam" id="1.20.1690.10:FF:000002">
    <property type="entry name" value="V-type proton ATPase subunit"/>
    <property type="match status" value="1"/>
</dbReference>
<comment type="function">
    <text evidence="7">Subunit of the V0 complex of vacuolar(H+)-ATPase (V-ATPase), a multisubunit enzyme composed of a peripheral complex (V1) that hydrolyzes ATP and a membrane integral complex (V0) that translocates protons. V-ATPase is responsible for acidifying a variety of intracellular compartments in eukaryotic cells, thus providing most of the energy required for transport processes in the vacuolar system. May play a role in coupling of proton transport and ATP hydrolysis.</text>
</comment>
<protein>
    <recommendedName>
        <fullName evidence="11">Succinate dehydrogenase assembly factor 4, mitochondrial</fullName>
    </recommendedName>
</protein>
<gene>
    <name evidence="9" type="ORF">SPLIT_LOCUS10210</name>
</gene>
<keyword evidence="3" id="KW-0813">Transport</keyword>
<dbReference type="EMBL" id="LR824536">
    <property type="protein sequence ID" value="CAH1644857.1"/>
    <property type="molecule type" value="Genomic_DNA"/>
</dbReference>
<dbReference type="SUPFAM" id="SSF103486">
    <property type="entry name" value="V-type ATP synthase subunit C"/>
    <property type="match status" value="1"/>
</dbReference>
<reference evidence="9" key="1">
    <citation type="submission" date="2022-02" db="EMBL/GenBank/DDBJ databases">
        <authorList>
            <person name="King R."/>
        </authorList>
    </citation>
    <scope>NUCLEOTIDE SEQUENCE</scope>
</reference>
<evidence type="ECO:0000256" key="5">
    <source>
        <dbReference type="ARBA" id="ARBA00023065"/>
    </source>
</evidence>
<accession>A0A9P0IBE5</accession>
<dbReference type="Gene3D" id="1.10.132.50">
    <property type="entry name" value="ATP synthase (C/AC39) subunit, domain 3"/>
    <property type="match status" value="1"/>
</dbReference>
<dbReference type="InterPro" id="IPR002843">
    <property type="entry name" value="ATPase_V0-cplx_csu/dsu"/>
</dbReference>
<dbReference type="FunFam" id="1.10.132.50:FF:000002">
    <property type="entry name" value="V-type proton ATPase subunit"/>
    <property type="match status" value="1"/>
</dbReference>
<dbReference type="GO" id="GO:0007430">
    <property type="term" value="P:terminal branching, open tracheal system"/>
    <property type="evidence" value="ECO:0007669"/>
    <property type="project" value="UniProtKB-ARBA"/>
</dbReference>
<dbReference type="Proteomes" id="UP001153321">
    <property type="component" value="Chromosome 5"/>
</dbReference>
<evidence type="ECO:0000256" key="2">
    <source>
        <dbReference type="ARBA" id="ARBA00006709"/>
    </source>
</evidence>
<dbReference type="AlphaFoldDB" id="A0A9P0IBE5"/>
<evidence type="ECO:0000313" key="10">
    <source>
        <dbReference type="Proteomes" id="UP001153321"/>
    </source>
</evidence>
<keyword evidence="10" id="KW-1185">Reference proteome</keyword>
<dbReference type="InterPro" id="IPR036079">
    <property type="entry name" value="ATPase_csu/dsu_sf"/>
</dbReference>
<evidence type="ECO:0000256" key="1">
    <source>
        <dbReference type="ARBA" id="ARBA00005701"/>
    </source>
</evidence>
<evidence type="ECO:0000256" key="3">
    <source>
        <dbReference type="ARBA" id="ARBA00022448"/>
    </source>
</evidence>
<organism evidence="9 10">
    <name type="scientific">Spodoptera littoralis</name>
    <name type="common">Egyptian cotton leafworm</name>
    <dbReference type="NCBI Taxonomy" id="7109"/>
    <lineage>
        <taxon>Eukaryota</taxon>
        <taxon>Metazoa</taxon>
        <taxon>Ecdysozoa</taxon>
        <taxon>Arthropoda</taxon>
        <taxon>Hexapoda</taxon>
        <taxon>Insecta</taxon>
        <taxon>Pterygota</taxon>
        <taxon>Neoptera</taxon>
        <taxon>Endopterygota</taxon>
        <taxon>Lepidoptera</taxon>
        <taxon>Glossata</taxon>
        <taxon>Ditrysia</taxon>
        <taxon>Noctuoidea</taxon>
        <taxon>Noctuidae</taxon>
        <taxon>Amphipyrinae</taxon>
        <taxon>Spodoptera</taxon>
    </lineage>
</organism>
<dbReference type="InterPro" id="IPR044911">
    <property type="entry name" value="V-type_ATPase_csu/dsu_dom_3"/>
</dbReference>
<feature type="region of interest" description="Disordered" evidence="8">
    <location>
        <begin position="357"/>
        <end position="448"/>
    </location>
</feature>
<comment type="similarity">
    <text evidence="1">Belongs to the SDHAF4 family.</text>
</comment>
<proteinExistence type="inferred from homology"/>
<keyword evidence="5" id="KW-0406">Ion transport</keyword>
<dbReference type="Pfam" id="PF07896">
    <property type="entry name" value="DUF1674"/>
    <property type="match status" value="1"/>
</dbReference>
<sequence>MKGCIFNIDAGYLEGLCRGFKCGILKQADYLNLVQCETLEDLKLHLQGTDYGTFLANEPSPLAVSTIDDKLREKLVIEFQHLRNHSVEPLSTFLDFITYSYMIDNIILLITGTLHQRPISELIPKCHPLGSFEQMEAIHVAATPAELYNAVLVDTPLAPFFVDCISEQDLDEMNIEIIRNTLYKAYLEAFYDFCKQIGETTADVMCEILAFEADRRAIIITINSFGTELSKDDRAKLYPRCGKLNPDGLAALARADDYEQVKAVAEYYAEYQALFEGAGSNVGDKTLEDKFFEHEASFKFYLSGIVSLNVHAFLQQFHFGVFYSYLKLKEQECRNIVWINLSILRFTICKYSHNTTTPEVAEQTEKARDESKRPQSKRLEEFRKKLRETTPINDLGEQPTMHPSQKDENPLPPWPNDINPHTGEVGGPRGPEPTRYGDWERKGRCTDF</sequence>
<feature type="compositionally biased region" description="Basic and acidic residues" evidence="8">
    <location>
        <begin position="435"/>
        <end position="448"/>
    </location>
</feature>
<name>A0A9P0IBE5_SPOLI</name>
<dbReference type="InterPro" id="IPR035067">
    <property type="entry name" value="V-type_ATPase_csu/dsu"/>
</dbReference>
<dbReference type="InterPro" id="IPR016727">
    <property type="entry name" value="ATPase_V0-cplx_dsu"/>
</dbReference>
<evidence type="ECO:0000313" key="9">
    <source>
        <dbReference type="EMBL" id="CAH1644857.1"/>
    </source>
</evidence>
<evidence type="ECO:0000256" key="8">
    <source>
        <dbReference type="SAM" id="MobiDB-lite"/>
    </source>
</evidence>
<comment type="similarity">
    <text evidence="2">Belongs to the V-ATPase V0D/AC39 subunit family.</text>
</comment>
<comment type="subunit">
    <text evidence="6">V-ATPase is a heteromultimeric enzyme made up of two complexes: the ATP-hydrolytic V1 complex and the proton translocation V0 complex. The V1 complex consists of three catalytic AB heterodimers that form a heterohexamer, three peripheral stalks each consisting of EG heterodimers, one central rotor including subunits D and F, and the regulatory subunits C and H. The proton translocation complex V0 consists of the proton transport subunit a, a ring of proteolipid subunits c9c'', rotary subunit d, subunits e and f, and the accessory subunits VhaAC45 and ATP6AP2.</text>
</comment>
<dbReference type="Gene3D" id="1.20.1690.10">
    <property type="entry name" value="V-type ATP synthase subunit C domain"/>
    <property type="match status" value="2"/>
</dbReference>
<dbReference type="GO" id="GO:0046961">
    <property type="term" value="F:proton-transporting ATPase activity, rotational mechanism"/>
    <property type="evidence" value="ECO:0007669"/>
    <property type="project" value="InterPro"/>
</dbReference>
<dbReference type="InterPro" id="IPR012875">
    <property type="entry name" value="SDHF4"/>
</dbReference>
<dbReference type="Pfam" id="PF01992">
    <property type="entry name" value="vATP-synt_AC39"/>
    <property type="match status" value="1"/>
</dbReference>